<evidence type="ECO:0000256" key="4">
    <source>
        <dbReference type="ARBA" id="ARBA00022679"/>
    </source>
</evidence>
<keyword evidence="5" id="KW-0210">Decarboxylase</keyword>
<keyword evidence="3" id="KW-0032">Aminotransferase</keyword>
<keyword evidence="6" id="KW-0663">Pyridoxal phosphate</keyword>
<gene>
    <name evidence="11" type="ORF">PT015_21620</name>
</gene>
<dbReference type="SUPFAM" id="SSF53383">
    <property type="entry name" value="PLP-dependent transferases"/>
    <property type="match status" value="1"/>
</dbReference>
<feature type="domain" description="Orn/Lys/Arg decarboxylases family 1 pyridoxal-P attachment site" evidence="9">
    <location>
        <begin position="565"/>
        <end position="749"/>
    </location>
</feature>
<evidence type="ECO:0000313" key="11">
    <source>
        <dbReference type="EMBL" id="WIM87409.1"/>
    </source>
</evidence>
<evidence type="ECO:0000313" key="12">
    <source>
        <dbReference type="Proteomes" id="UP001236585"/>
    </source>
</evidence>
<evidence type="ECO:0000256" key="5">
    <source>
        <dbReference type="ARBA" id="ARBA00022793"/>
    </source>
</evidence>
<dbReference type="InterPro" id="IPR015421">
    <property type="entry name" value="PyrdxlP-dep_Trfase_major"/>
</dbReference>
<organism evidence="11 12">
    <name type="scientific">Candidatus Mycobacterium wuenschmannii</name>
    <dbReference type="NCBI Taxonomy" id="3027808"/>
    <lineage>
        <taxon>Bacteria</taxon>
        <taxon>Bacillati</taxon>
        <taxon>Actinomycetota</taxon>
        <taxon>Actinomycetes</taxon>
        <taxon>Mycobacteriales</taxon>
        <taxon>Mycobacteriaceae</taxon>
        <taxon>Mycobacterium</taxon>
    </lineage>
</organism>
<comment type="cofactor">
    <cofactor evidence="1">
        <name>pyridoxal 5'-phosphate</name>
        <dbReference type="ChEBI" id="CHEBI:597326"/>
    </cofactor>
</comment>
<dbReference type="PANTHER" id="PTHR42832">
    <property type="entry name" value="AMINO ACID AMINOTRANSFERASE"/>
    <property type="match status" value="1"/>
</dbReference>
<dbReference type="PANTHER" id="PTHR42832:SF4">
    <property type="entry name" value="BLR3474 PROTEIN"/>
    <property type="match status" value="1"/>
</dbReference>
<feature type="domain" description="Orn/Lys/Arg decarboxylases family 1 pyridoxal-P attachment site" evidence="9">
    <location>
        <begin position="292"/>
        <end position="516"/>
    </location>
</feature>
<evidence type="ECO:0000259" key="9">
    <source>
        <dbReference type="Pfam" id="PF01276"/>
    </source>
</evidence>
<dbReference type="InterPro" id="IPR050881">
    <property type="entry name" value="LL-DAP_aminotransferase"/>
</dbReference>
<dbReference type="Pfam" id="PF01276">
    <property type="entry name" value="OKR_DC_1"/>
    <property type="match status" value="2"/>
</dbReference>
<evidence type="ECO:0000256" key="1">
    <source>
        <dbReference type="ARBA" id="ARBA00001933"/>
    </source>
</evidence>
<accession>A0ABY8VUU1</accession>
<dbReference type="InterPro" id="IPR000310">
    <property type="entry name" value="Orn/Lys/Arg_deCO2ase_major_dom"/>
</dbReference>
<protein>
    <submittedName>
        <fullName evidence="11">Ornithine decarboxylase</fullName>
    </submittedName>
</protein>
<feature type="domain" description="Orn/Lys/Arg decarboxylase C-terminal" evidence="10">
    <location>
        <begin position="829"/>
        <end position="884"/>
    </location>
</feature>
<reference evidence="11 12" key="1">
    <citation type="journal article" date="2023" name="Microbiol. Resour. Announc.">
        <title>Complete Genome Sequence of Mycobacterium wuenschmanii, a novel Nontuberculous Mycobacterium Isolated from a captive population of Amazon Milk Frogs.</title>
        <authorList>
            <person name="Hicks J."/>
            <person name="Zeineldin M."/>
            <person name="Ward H."/>
            <person name="Wuenschmann A."/>
            <person name="Camp P."/>
            <person name="Farrell D."/>
            <person name="Lehman K."/>
            <person name="Thacker T."/>
            <person name="Cuthbert E."/>
        </authorList>
    </citation>
    <scope>NUCLEOTIDE SEQUENCE [LARGE SCALE GENOMIC DNA]</scope>
    <source>
        <strain evidence="11 12">Wuenschmanii</strain>
    </source>
</reference>
<evidence type="ECO:0000259" key="10">
    <source>
        <dbReference type="Pfam" id="PF03711"/>
    </source>
</evidence>
<dbReference type="Gene3D" id="3.40.640.10">
    <property type="entry name" value="Type I PLP-dependent aspartate aminotransferase-like (Major domain)"/>
    <property type="match status" value="1"/>
</dbReference>
<evidence type="ECO:0000256" key="2">
    <source>
        <dbReference type="ARBA" id="ARBA00010671"/>
    </source>
</evidence>
<evidence type="ECO:0000256" key="8">
    <source>
        <dbReference type="SAM" id="MobiDB-lite"/>
    </source>
</evidence>
<evidence type="ECO:0000256" key="6">
    <source>
        <dbReference type="ARBA" id="ARBA00022898"/>
    </source>
</evidence>
<dbReference type="Gene3D" id="3.90.100.10">
    <property type="entry name" value="Orn/Lys/Arg decarboxylase, C-terminal domain"/>
    <property type="match status" value="1"/>
</dbReference>
<dbReference type="InterPro" id="IPR008286">
    <property type="entry name" value="Prn/Lys/Arg_de-COase_C"/>
</dbReference>
<comment type="similarity">
    <text evidence="2">Belongs to the Orn/Lys/Arg decarboxylase class-I family.</text>
</comment>
<name>A0ABY8VUU1_9MYCO</name>
<keyword evidence="7" id="KW-0456">Lyase</keyword>
<dbReference type="InterPro" id="IPR015424">
    <property type="entry name" value="PyrdxlP-dep_Trfase"/>
</dbReference>
<dbReference type="RefSeq" id="WP_285187125.1">
    <property type="nucleotide sequence ID" value="NZ_CP126981.1"/>
</dbReference>
<dbReference type="Pfam" id="PF03711">
    <property type="entry name" value="OKR_DC_1_C"/>
    <property type="match status" value="1"/>
</dbReference>
<evidence type="ECO:0000256" key="3">
    <source>
        <dbReference type="ARBA" id="ARBA00022576"/>
    </source>
</evidence>
<keyword evidence="12" id="KW-1185">Reference proteome</keyword>
<feature type="region of interest" description="Disordered" evidence="8">
    <location>
        <begin position="916"/>
        <end position="944"/>
    </location>
</feature>
<dbReference type="EMBL" id="CP126981">
    <property type="protein sequence ID" value="WIM87409.1"/>
    <property type="molecule type" value="Genomic_DNA"/>
</dbReference>
<sequence>MTEHLRAYNSLWQVRSDSWCRLEEAADRLTRPDTGGALKEKCVAACQELLNRLSSLEPYWAYPGSPQFARVQRLFAGGSYDKFSQAVARINRALTQESYRSGDVENAGADELDMFPSDPRQLEGQAEVERDRPYFEVLVVEKMTEAQERALRNEVRKWRRPDDEFVYELVVVASGDEALIAARLNVNLQAVVIRRRFSAKSTRDLSSLSEFVDTDVLHDLVDHYSPEERAQILATSLHKLRPELDLYLMTEIEVEDIAGRLGQYFRRVFHAREGMLELHLSILHGVAARYRTPFFSALKQYSHRPTGVFHALPISQGKSIVNSHWIKDMVGFYGLEVFMAETSATCGGLDSLLEPTGPLRESQQLAAKAYGSRHTYFVTNGTSTANKIITQAVVAPGDIVLLDRNCHQSHHYGMMMAGANVVYLEAYPLNDYSMYGAVPLREIKSKLLALKRSGKLDRVKMMSLTNCTFDGIVYDVERVMEECLAIKPDLVFLWDEAWFAFARFHPVYRTRTAMASAAAVRERLQSPEYKAEYEKYLAAQTAEKPSDNDLLERRLLPDPARARVRVYASQSTHKTLTSLRQGSMIHVYDQDFDQKVSVSFHEAYMAHTSTSPNYQILASLDLGRRQVALEGAELVQRQIENAMQLRDAIDNHPLLSKYMNCLGTSHLIPTEYRPTAIDQPLRSGLRNMMAAWHDDEFVLDPSRITLSIGRTGYDGDTFKREQLMDRYGIQINKTSRNSVLFMTNIGTTRSSVAFLVEVLVSIAAELDQGISEMSLGEREHFEKAVWGLTERPVPLCNFSGFHPAFRDHTGSEPTPEGDVRSAFYLSYDDANCEYLMGDAIDEKLDAGSDVVSATYVTPYPPGFPVLVPGQVFSREILQFMRDLDTKEIHGYEPNFGYRVYTEKAIEMVAAAAGLPANGHQPSAPAAKPAKKKPVKQADELAVAD</sequence>
<evidence type="ECO:0000256" key="7">
    <source>
        <dbReference type="ARBA" id="ARBA00023239"/>
    </source>
</evidence>
<keyword evidence="4" id="KW-0808">Transferase</keyword>
<proteinExistence type="inferred from homology"/>
<dbReference type="Proteomes" id="UP001236585">
    <property type="component" value="Chromosome"/>
</dbReference>